<evidence type="ECO:0000313" key="2">
    <source>
        <dbReference type="EMBL" id="KJZ72676.1"/>
    </source>
</evidence>
<dbReference type="OrthoDB" id="2831558at2759"/>
<gene>
    <name evidence="2" type="ORF">HIM_07868</name>
</gene>
<dbReference type="AlphaFoldDB" id="A0A0F7ZHI0"/>
<name>A0A0F7ZHI0_9HYPO</name>
<organism evidence="2 3">
    <name type="scientific">Hirsutella minnesotensis 3608</name>
    <dbReference type="NCBI Taxonomy" id="1043627"/>
    <lineage>
        <taxon>Eukaryota</taxon>
        <taxon>Fungi</taxon>
        <taxon>Dikarya</taxon>
        <taxon>Ascomycota</taxon>
        <taxon>Pezizomycotina</taxon>
        <taxon>Sordariomycetes</taxon>
        <taxon>Hypocreomycetidae</taxon>
        <taxon>Hypocreales</taxon>
        <taxon>Ophiocordycipitaceae</taxon>
        <taxon>Hirsutella</taxon>
    </lineage>
</organism>
<dbReference type="InterPro" id="IPR011009">
    <property type="entry name" value="Kinase-like_dom_sf"/>
</dbReference>
<feature type="domain" description="Aminoglycoside phosphotransferase" evidence="1">
    <location>
        <begin position="62"/>
        <end position="297"/>
    </location>
</feature>
<keyword evidence="3" id="KW-1185">Reference proteome</keyword>
<dbReference type="Pfam" id="PF01636">
    <property type="entry name" value="APH"/>
    <property type="match status" value="1"/>
</dbReference>
<dbReference type="SUPFAM" id="SSF56112">
    <property type="entry name" value="Protein kinase-like (PK-like)"/>
    <property type="match status" value="1"/>
</dbReference>
<protein>
    <recommendedName>
        <fullName evidence="1">Aminoglycoside phosphotransferase domain-containing protein</fullName>
    </recommendedName>
</protein>
<evidence type="ECO:0000259" key="1">
    <source>
        <dbReference type="Pfam" id="PF01636"/>
    </source>
</evidence>
<dbReference type="InterPro" id="IPR002575">
    <property type="entry name" value="Aminoglycoside_PTrfase"/>
</dbReference>
<dbReference type="PANTHER" id="PTHR21310:SF15">
    <property type="entry name" value="AMINOGLYCOSIDE PHOSPHOTRANSFERASE DOMAIN-CONTAINING PROTEIN"/>
    <property type="match status" value="1"/>
</dbReference>
<dbReference type="Gene3D" id="3.30.200.20">
    <property type="entry name" value="Phosphorylase Kinase, domain 1"/>
    <property type="match status" value="1"/>
</dbReference>
<evidence type="ECO:0000313" key="3">
    <source>
        <dbReference type="Proteomes" id="UP000054481"/>
    </source>
</evidence>
<dbReference type="EMBL" id="KQ030543">
    <property type="protein sequence ID" value="KJZ72676.1"/>
    <property type="molecule type" value="Genomic_DNA"/>
</dbReference>
<proteinExistence type="predicted"/>
<dbReference type="PANTHER" id="PTHR21310">
    <property type="entry name" value="AMINOGLYCOSIDE PHOSPHOTRANSFERASE-RELATED-RELATED"/>
    <property type="match status" value="1"/>
</dbReference>
<dbReference type="InterPro" id="IPR051678">
    <property type="entry name" value="AGP_Transferase"/>
</dbReference>
<accession>A0A0F7ZHI0</accession>
<dbReference type="Gene3D" id="3.90.1200.10">
    <property type="match status" value="1"/>
</dbReference>
<reference evidence="2 3" key="1">
    <citation type="journal article" date="2014" name="Genome Biol. Evol.">
        <title>Comparative genomics and transcriptomics analyses reveal divergent lifestyle features of nematode endoparasitic fungus Hirsutella minnesotensis.</title>
        <authorList>
            <person name="Lai Y."/>
            <person name="Liu K."/>
            <person name="Zhang X."/>
            <person name="Zhang X."/>
            <person name="Li K."/>
            <person name="Wang N."/>
            <person name="Shu C."/>
            <person name="Wu Y."/>
            <person name="Wang C."/>
            <person name="Bushley K.E."/>
            <person name="Xiang M."/>
            <person name="Liu X."/>
        </authorList>
    </citation>
    <scope>NUCLEOTIDE SEQUENCE [LARGE SCALE GENOMIC DNA]</scope>
    <source>
        <strain evidence="2 3">3608</strain>
    </source>
</reference>
<dbReference type="Proteomes" id="UP000054481">
    <property type="component" value="Unassembled WGS sequence"/>
</dbReference>
<sequence length="392" mass="42743">MASPRDHLPPALSDDSIRELLSSIGLPKPTGIEPLRVAGVFHRIYLVHFDGGCAAALLPARRRNDDGSMSLVLRVAGGHLPRTKTLNEVAVMAWVRAHTRIPVPAVVRFDASPDNALGHEFMLVERAAGRCVHEVYAELGEAPKQRLVEQLTDVLVELARHSWSHVGGLRLDTAGGFVPGPVLDESFWTAPDVAAYWGPGESVETLNPTGPYADHAGLVDAYLACCAHAIDVHASLALLRDTVPRLRALAACLPSLRALADTRLVLAHKDLHFANIMATPDGHLTAVLDWEFAGVVPACRWDPVRAFLWNGGDDSEAIREQDSLWRLFERALQARGVAKWWEEAGEDSTLDDIWTVVSHARALVEACPRGQKADKVASWREAMEAALTRLGV</sequence>